<comment type="caution">
    <text evidence="2">The sequence shown here is derived from an EMBL/GenBank/DDBJ whole genome shotgun (WGS) entry which is preliminary data.</text>
</comment>
<evidence type="ECO:0000313" key="2">
    <source>
        <dbReference type="EMBL" id="KAJ3574277.1"/>
    </source>
</evidence>
<protein>
    <submittedName>
        <fullName evidence="2">Uncharacterized protein</fullName>
    </submittedName>
</protein>
<accession>A0AAD5VZ97</accession>
<proteinExistence type="predicted"/>
<feature type="region of interest" description="Disordered" evidence="1">
    <location>
        <begin position="437"/>
        <end position="493"/>
    </location>
</feature>
<gene>
    <name evidence="2" type="ORF">NP233_g1873</name>
</gene>
<evidence type="ECO:0000256" key="1">
    <source>
        <dbReference type="SAM" id="MobiDB-lite"/>
    </source>
</evidence>
<keyword evidence="3" id="KW-1185">Reference proteome</keyword>
<feature type="region of interest" description="Disordered" evidence="1">
    <location>
        <begin position="204"/>
        <end position="291"/>
    </location>
</feature>
<sequence>MSAKHFVLHLAQPLHEHLCPEILCLLFDEFIENIPPRVDRHSLSSSYKATAFVFPDAIDSSDTSEPPIPDDTLLSSRSVMGFFSNAHGFIIEGSNATNQGDPQEIAGQAMEKARIALENAAKMKREMAGISRASGPSITMPSSALVSMGSSGMDVRRAMGTNNQDLAFNSGNATFAGNITGMSASEKFELESQLADMRRKLAERKARKEQKMANGEGRFGRLNRGQGEGHLVGGSSAEGPTAIAAPATSGLHQIGRGPQRDMLEGPPPTSNHHMPPAAGFNVPPADFNPNHPEFQDFQKFLQFKNATGMANMTGPPMGSLPPFPNMPMNGPHSFGAPNISFPSFNGQPGSTFADLSNAGVPPPTFPPPPNFVAQSQFGGEPSIATLEPLSQHTIAVEAENEVVEEKPSENEENPVEVSAHSTANTFHAPLAQPAMASTFVPSKDVQSRTEIPTPPRSPEYVSLNTLSTPQKGAKRRSSPLPNKVKNFFSGGKT</sequence>
<name>A0AAD5VZ97_9AGAR</name>
<organism evidence="2 3">
    <name type="scientific">Leucocoprinus birnbaumii</name>
    <dbReference type="NCBI Taxonomy" id="56174"/>
    <lineage>
        <taxon>Eukaryota</taxon>
        <taxon>Fungi</taxon>
        <taxon>Dikarya</taxon>
        <taxon>Basidiomycota</taxon>
        <taxon>Agaricomycotina</taxon>
        <taxon>Agaricomycetes</taxon>
        <taxon>Agaricomycetidae</taxon>
        <taxon>Agaricales</taxon>
        <taxon>Agaricineae</taxon>
        <taxon>Agaricaceae</taxon>
        <taxon>Leucocoprinus</taxon>
    </lineage>
</organism>
<evidence type="ECO:0000313" key="3">
    <source>
        <dbReference type="Proteomes" id="UP001213000"/>
    </source>
</evidence>
<dbReference type="EMBL" id="JANIEX010000074">
    <property type="protein sequence ID" value="KAJ3574277.1"/>
    <property type="molecule type" value="Genomic_DNA"/>
</dbReference>
<dbReference type="AlphaFoldDB" id="A0AAD5VZ97"/>
<dbReference type="Proteomes" id="UP001213000">
    <property type="component" value="Unassembled WGS sequence"/>
</dbReference>
<reference evidence="2" key="1">
    <citation type="submission" date="2022-07" db="EMBL/GenBank/DDBJ databases">
        <title>Genome Sequence of Leucocoprinus birnbaumii.</title>
        <authorList>
            <person name="Buettner E."/>
        </authorList>
    </citation>
    <scope>NUCLEOTIDE SEQUENCE</scope>
    <source>
        <strain evidence="2">VT141</strain>
    </source>
</reference>